<dbReference type="EMBL" id="CP013729">
    <property type="protein sequence ID" value="ALV05755.1"/>
    <property type="molecule type" value="Genomic_DNA"/>
</dbReference>
<dbReference type="RefSeq" id="WP_058934157.1">
    <property type="nucleotide sequence ID" value="NZ_CP013729.1"/>
</dbReference>
<name>A0A0U3N0L0_9BURK</name>
<keyword evidence="2" id="KW-1185">Reference proteome</keyword>
<protein>
    <submittedName>
        <fullName evidence="1">Uncharacterized protein</fullName>
    </submittedName>
</protein>
<evidence type="ECO:0000313" key="1">
    <source>
        <dbReference type="EMBL" id="ALV05755.1"/>
    </source>
</evidence>
<dbReference type="AlphaFoldDB" id="A0A0U3N0L0"/>
<sequence length="123" mass="13004">MQGYGGSFSSSGQSWQPHPSGRVAGSLKIVGYLYLAFAALAALALCLSLKGGIDMAQLSTMVVLGVLGAFHLFLSKAADRKQEWARFVSVVAALPLMFAFPIGSILGFIIIANALKSWDVNPE</sequence>
<proteinExistence type="predicted"/>
<evidence type="ECO:0000313" key="2">
    <source>
        <dbReference type="Proteomes" id="UP000060699"/>
    </source>
</evidence>
<reference evidence="1 2" key="1">
    <citation type="submission" date="2015-12" db="EMBL/GenBank/DDBJ databases">
        <title>Complete genome of Roseateles depolymerans KCTC 42856.</title>
        <authorList>
            <person name="Kim K.M."/>
        </authorList>
    </citation>
    <scope>NUCLEOTIDE SEQUENCE [LARGE SCALE GENOMIC DNA]</scope>
    <source>
        <strain evidence="1 2">KCTC 42856</strain>
    </source>
</reference>
<accession>A0A0U3N0L0</accession>
<dbReference type="KEGG" id="rdp:RD2015_1264"/>
<organism evidence="1 2">
    <name type="scientific">Roseateles depolymerans</name>
    <dbReference type="NCBI Taxonomy" id="76731"/>
    <lineage>
        <taxon>Bacteria</taxon>
        <taxon>Pseudomonadati</taxon>
        <taxon>Pseudomonadota</taxon>
        <taxon>Betaproteobacteria</taxon>
        <taxon>Burkholderiales</taxon>
        <taxon>Sphaerotilaceae</taxon>
        <taxon>Roseateles</taxon>
    </lineage>
</organism>
<gene>
    <name evidence="1" type="ORF">RD2015_1264</name>
</gene>
<dbReference type="Proteomes" id="UP000060699">
    <property type="component" value="Chromosome"/>
</dbReference>